<feature type="domain" description="Alpha-2-macroglobulin bait region" evidence="3">
    <location>
        <begin position="1053"/>
        <end position="1235"/>
    </location>
</feature>
<dbReference type="Pfam" id="PF17973">
    <property type="entry name" value="bMG10"/>
    <property type="match status" value="1"/>
</dbReference>
<reference evidence="6" key="1">
    <citation type="submission" date="2015-07" db="EMBL/GenBank/DDBJ databases">
        <title>Discovery of a poly(ethylene terephthalate assimilation.</title>
        <authorList>
            <person name="Yoshida S."/>
            <person name="Hiraga K."/>
            <person name="Takehana T."/>
            <person name="Taniguchi I."/>
            <person name="Yamaji H."/>
            <person name="Maeda Y."/>
            <person name="Toyohara K."/>
            <person name="Miyamoto K."/>
            <person name="Kimura Y."/>
            <person name="Oda K."/>
        </authorList>
    </citation>
    <scope>NUCLEOTIDE SEQUENCE [LARGE SCALE GENOMIC DNA]</scope>
    <source>
        <strain evidence="6">NBRC 110686 / TISTR 2288 / 201-F6</strain>
    </source>
</reference>
<gene>
    <name evidence="5" type="ORF">ISF6_5349</name>
</gene>
<evidence type="ECO:0000313" key="5">
    <source>
        <dbReference type="EMBL" id="GAP38796.1"/>
    </source>
</evidence>
<dbReference type="Pfam" id="PF01835">
    <property type="entry name" value="MG2"/>
    <property type="match status" value="1"/>
</dbReference>
<protein>
    <submittedName>
        <fullName evidence="5">Large extracellular alpha-helical protein</fullName>
    </submittedName>
</protein>
<dbReference type="PANTHER" id="PTHR40094:SF1">
    <property type="entry name" value="UBIQUITIN DOMAIN-CONTAINING PROTEIN"/>
    <property type="match status" value="1"/>
</dbReference>
<evidence type="ECO:0000313" key="6">
    <source>
        <dbReference type="Proteomes" id="UP000037660"/>
    </source>
</evidence>
<dbReference type="Pfam" id="PF11974">
    <property type="entry name" value="bMG3"/>
    <property type="match status" value="1"/>
</dbReference>
<evidence type="ECO:0000259" key="4">
    <source>
        <dbReference type="SMART" id="SM01360"/>
    </source>
</evidence>
<dbReference type="InterPro" id="IPR008930">
    <property type="entry name" value="Terpenoid_cyclase/PrenylTrfase"/>
</dbReference>
<dbReference type="SMART" id="SM01360">
    <property type="entry name" value="A2M"/>
    <property type="match status" value="1"/>
</dbReference>
<dbReference type="SUPFAM" id="SSF48239">
    <property type="entry name" value="Terpenoid cyclases/Protein prenyltransferases"/>
    <property type="match status" value="1"/>
</dbReference>
<dbReference type="Proteomes" id="UP000037660">
    <property type="component" value="Unassembled WGS sequence"/>
</dbReference>
<comment type="caution">
    <text evidence="5">The sequence shown here is derived from an EMBL/GenBank/DDBJ whole genome shotgun (WGS) entry which is preliminary data.</text>
</comment>
<name>A0A0K8P833_PISS1</name>
<dbReference type="Pfam" id="PF07703">
    <property type="entry name" value="A2M_BRD"/>
    <property type="match status" value="1"/>
</dbReference>
<dbReference type="OrthoDB" id="9767116at2"/>
<dbReference type="InterPro" id="IPR011625">
    <property type="entry name" value="A2M_N_BRD"/>
</dbReference>
<comment type="similarity">
    <text evidence="1">Belongs to the protease inhibitor I39 (alpha-2-macroglobulin) family. Bacterial alpha-2-macroglobulin subfamily.</text>
</comment>
<evidence type="ECO:0000256" key="2">
    <source>
        <dbReference type="SAM" id="SignalP"/>
    </source>
</evidence>
<dbReference type="RefSeq" id="WP_082368684.1">
    <property type="nucleotide sequence ID" value="NZ_BBYR01000089.1"/>
</dbReference>
<dbReference type="STRING" id="1547922.ISF6_5349"/>
<dbReference type="EMBL" id="BBYR01000089">
    <property type="protein sequence ID" value="GAP38796.1"/>
    <property type="molecule type" value="Genomic_DNA"/>
</dbReference>
<dbReference type="InterPro" id="IPR051802">
    <property type="entry name" value="YfhM-like"/>
</dbReference>
<dbReference type="Pfam" id="PF00207">
    <property type="entry name" value="A2M"/>
    <property type="match status" value="1"/>
</dbReference>
<dbReference type="SMART" id="SM01359">
    <property type="entry name" value="A2M_N_2"/>
    <property type="match status" value="1"/>
</dbReference>
<dbReference type="InterPro" id="IPR041246">
    <property type="entry name" value="Bact_MG10"/>
</dbReference>
<evidence type="ECO:0000259" key="3">
    <source>
        <dbReference type="SMART" id="SM01359"/>
    </source>
</evidence>
<dbReference type="InterPro" id="IPR001599">
    <property type="entry name" value="Macroglobln_a2"/>
</dbReference>
<feature type="domain" description="Alpha-2-macroglobulin" evidence="4">
    <location>
        <begin position="1293"/>
        <end position="1383"/>
    </location>
</feature>
<keyword evidence="6" id="KW-1185">Reference proteome</keyword>
<dbReference type="GO" id="GO:0004866">
    <property type="term" value="F:endopeptidase inhibitor activity"/>
    <property type="evidence" value="ECO:0007669"/>
    <property type="project" value="InterPro"/>
</dbReference>
<feature type="chain" id="PRO_5005513812" evidence="2">
    <location>
        <begin position="47"/>
        <end position="2005"/>
    </location>
</feature>
<proteinExistence type="inferred from homology"/>
<dbReference type="PANTHER" id="PTHR40094">
    <property type="entry name" value="ALPHA-2-MACROGLOBULIN HOMOLOG"/>
    <property type="match status" value="1"/>
</dbReference>
<dbReference type="InterPro" id="IPR002890">
    <property type="entry name" value="MG2"/>
</dbReference>
<evidence type="ECO:0000256" key="1">
    <source>
        <dbReference type="ARBA" id="ARBA00010556"/>
    </source>
</evidence>
<dbReference type="InterPro" id="IPR021868">
    <property type="entry name" value="Alpha_2_Macroglob_MG3"/>
</dbReference>
<sequence>MPASRRVGTHGAGRAQGSRAASAARCAARCAGLALAAALLAGPALAANVTGVSPQGEVGELRQLVVRFSEPVVPLGDGRQADPATVQCSGPVPAGSGRWLEPQAWAYEFRSAVPPGVRCTVQLRADWRPPTGVPAPTARPVYTVGTGGPAVLSVWPYDGAVIEEDQHFLLQLNGAAAEASLARGAWCEVDGIGERQPVQVVGGAGRDAVLKARRLSAATAARSLLLRCPRPLPGDTAVRLVWGPGIAAAANPQVLTRTPQRFEFRVRPAFTAEFSCERERAEAACLPIRPLSLRFSSPVPRALAAQARLVPAAGGAALAPVFDRDDRAPELGELRFPVPLPAQARFRLELPPGLQDLSGRPLANAASFPLAVATGDAPPIAKFAAAPFGVLERADPVLPVTLRHVQGDLRPGATKAGVRIKRIDGDAEILAWFQKLQRYDERTLTAQEAGLPRSQWTTVEREQDARGRTVERRVPRTVGTRELSLLEREAGVQRVELPQLAGGDPRPFEVVGIPLPTPGYHVVEIESPRLGAALLAAPAPMYVRTGVLVTNLGVHFKLGRENSLAWVTTLDRGRPVAGAEVAVHDCRGRRLWAGRTAADGAVRIAQALDADAVDCPEERGFFVTARHTPAEGAPDLAFVFSHWQKGIESWRFNQPTASGARADVRVHTVFDRTLLRAGETVSMKHFARLETGAGLAPLPADERPTRARLLHVGSGQETVLPLDWGAGPAGRSALSSWNIPPNARLGAYQVTLEREGAEPRPRGGSWQGGEFRVEAFRVPLVDARLSAPKAAAIAPASLPLSLQLNYTAGGGVAGAALRASALLKPRELRFEGYEAYAFEPPREPREAAAPEDDGDEGAARAGRLVADKLPATTDRQGAATLTLPDLPPLTRASELQAEVSFADPNGEIQTVSTTVPLWPAAVVPGIRASSWVSSRGRVAFTALALDTGGRPLKDQAVTVSGRHTQWLSSRKRLVGGFYGYDSREERRELGTLCQGRTDAHGRLSCEATLDAAGQVELVVEAADAAGRRARAATTVWVTGQGELWFAQDNDDRIDVLPEKPRYEPGETARLQVRMPFREATALVAVEREGVIEHRVVTLRGDDPTLELPIASGWAPNVYVSVLALRGRLREVPWYSFFQWGWREPLAWVRAYRYEGREYRAPTAMVDLARPAFKLGVAALRVGLAAHELQVKVLPARSTAGVREKVPVTLQVTQAGRPVAGAELAFAAVDEGLLALRPNDSWDLLGGLLQPRGWGVETSTAQSEIVGRRHYGRKAVPAGGGGGRGGTRELFDTLLLWAPRVVTDARGEARVEVPLNDALTRFRLVAVADAGWQQFGTGSAGLTVTQDLQILAGLPPLVRDGDRYTALLTLRNTTPRAMTVRATLAGEARRSLGTGPDFARLPLALPPQELTLPAGEARELRWPVTVPPDVFGIGWEAAAEEIGPGGKARDRLKLNQLVAPAVPLRVTQATLQPLEGRVLLPLAAPAGALAGVDGTPLGGVEAGLQPRLGGALPGLRRFFETYPYACLEQRTSKALGLGDRALWAAVAGSLPGYLDADGLASYFPPPPGAGAEGSDRLTAYVVAAAHEAGVELPAAAREAMLGGLAAFVEGRIERRTWSPRPDRDVRKLAALEALSRHGRALPRMLGSIELAPARWPTAALIDWLRILQRVEGIPERARLREEAQQQLRARLSMSGTTLRFSTEDEDQWWWLMDSADANAARLLLAVLDEPGWKDDVPKLVVGALGRQRGGAWSTTTANLWGVLALEKFSARFEAQPVTGLTRLAVLPGGAGPAAPRAASGASAAAAVPAAPGTASVDWARRPQGATQRLPWPAGAGEFSAQHAGGGRPWLTVQTLAAVPLQAPLAAGYRVARSVVPVEQKVAGRWSRGDVLRVRLEVEAQADMSWVVLDDPLPAGAAHLGTGLGRDSALTTRGERREGSAWLAYEERAAEAWRGYWAYLPRGRHVVEYTLRLNNPGRFALPPTRVEAMYAPEVHGELPNAPIEVLP</sequence>
<feature type="signal peptide" evidence="2">
    <location>
        <begin position="1"/>
        <end position="46"/>
    </location>
</feature>
<organism evidence="5 6">
    <name type="scientific">Piscinibacter sakaiensis</name>
    <name type="common">Ideonella sakaiensis</name>
    <dbReference type="NCBI Taxonomy" id="1547922"/>
    <lineage>
        <taxon>Bacteria</taxon>
        <taxon>Pseudomonadati</taxon>
        <taxon>Pseudomonadota</taxon>
        <taxon>Betaproteobacteria</taxon>
        <taxon>Burkholderiales</taxon>
        <taxon>Sphaerotilaceae</taxon>
        <taxon>Piscinibacter</taxon>
    </lineage>
</organism>
<reference evidence="5 6" key="2">
    <citation type="journal article" date="2016" name="Science">
        <title>A bacterium that degrades and assimilates poly(ethylene terephthalate).</title>
        <authorList>
            <person name="Yoshida S."/>
            <person name="Hiraga K."/>
            <person name="Takehana T."/>
            <person name="Taniguchi I."/>
            <person name="Yamaji H."/>
            <person name="Maeda Y."/>
            <person name="Toyohara K."/>
            <person name="Miyamoto K."/>
            <person name="Kimura Y."/>
            <person name="Oda K."/>
        </authorList>
    </citation>
    <scope>NUCLEOTIDE SEQUENCE [LARGE SCALE GENOMIC DNA]</scope>
    <source>
        <strain evidence="6">NBRC 110686 / TISTR 2288 / 201-F6</strain>
    </source>
</reference>
<keyword evidence="2" id="KW-0732">Signal</keyword>
<accession>A0A0K8P833</accession>